<comment type="function">
    <text evidence="7">Plays an important role in the control of DNA replication and the maintenance of replication fork stability.</text>
</comment>
<reference evidence="10" key="1">
    <citation type="journal article" date="2020" name="Stud. Mycol.">
        <title>101 Dothideomycetes genomes: a test case for predicting lifestyles and emergence of pathogens.</title>
        <authorList>
            <person name="Haridas S."/>
            <person name="Albert R."/>
            <person name="Binder M."/>
            <person name="Bloem J."/>
            <person name="Labutti K."/>
            <person name="Salamov A."/>
            <person name="Andreopoulos B."/>
            <person name="Baker S."/>
            <person name="Barry K."/>
            <person name="Bills G."/>
            <person name="Bluhm B."/>
            <person name="Cannon C."/>
            <person name="Castanera R."/>
            <person name="Culley D."/>
            <person name="Daum C."/>
            <person name="Ezra D."/>
            <person name="Gonzalez J."/>
            <person name="Henrissat B."/>
            <person name="Kuo A."/>
            <person name="Liang C."/>
            <person name="Lipzen A."/>
            <person name="Lutzoni F."/>
            <person name="Magnuson J."/>
            <person name="Mondo S."/>
            <person name="Nolan M."/>
            <person name="Ohm R."/>
            <person name="Pangilinan J."/>
            <person name="Park H.-J."/>
            <person name="Ramirez L."/>
            <person name="Alfaro M."/>
            <person name="Sun H."/>
            <person name="Tritt A."/>
            <person name="Yoshinaga Y."/>
            <person name="Zwiers L.-H."/>
            <person name="Turgeon B."/>
            <person name="Goodwin S."/>
            <person name="Spatafora J."/>
            <person name="Crous P."/>
            <person name="Grigoriev I."/>
        </authorList>
    </citation>
    <scope>NUCLEOTIDE SEQUENCE</scope>
    <source>
        <strain evidence="10">ATCC 36951</strain>
    </source>
</reference>
<comment type="similarity">
    <text evidence="2 7">Belongs to the CSM3 family.</text>
</comment>
<feature type="compositionally biased region" description="Polar residues" evidence="8">
    <location>
        <begin position="221"/>
        <end position="237"/>
    </location>
</feature>
<dbReference type="GO" id="GO:0006974">
    <property type="term" value="P:DNA damage response"/>
    <property type="evidence" value="ECO:0007669"/>
    <property type="project" value="UniProtKB-KW"/>
</dbReference>
<keyword evidence="11" id="KW-1185">Reference proteome</keyword>
<dbReference type="GeneID" id="54565761"/>
<dbReference type="PANTHER" id="PTHR13220:SF11">
    <property type="entry name" value="TIMELESS-INTERACTING PROTEIN"/>
    <property type="match status" value="1"/>
</dbReference>
<feature type="domain" description="Chromosome segregation in meiosis protein 3" evidence="9">
    <location>
        <begin position="71"/>
        <end position="153"/>
    </location>
</feature>
<evidence type="ECO:0000256" key="1">
    <source>
        <dbReference type="ARBA" id="ARBA00004123"/>
    </source>
</evidence>
<dbReference type="GO" id="GO:0031298">
    <property type="term" value="C:replication fork protection complex"/>
    <property type="evidence" value="ECO:0007669"/>
    <property type="project" value="TreeGrafter"/>
</dbReference>
<evidence type="ECO:0000256" key="4">
    <source>
        <dbReference type="ARBA" id="ARBA00022880"/>
    </source>
</evidence>
<dbReference type="GO" id="GO:0003677">
    <property type="term" value="F:DNA binding"/>
    <property type="evidence" value="ECO:0007669"/>
    <property type="project" value="TreeGrafter"/>
</dbReference>
<evidence type="ECO:0000256" key="8">
    <source>
        <dbReference type="SAM" id="MobiDB-lite"/>
    </source>
</evidence>
<gene>
    <name evidence="10" type="ORF">M409DRAFT_53854</name>
</gene>
<evidence type="ECO:0000259" key="9">
    <source>
        <dbReference type="Pfam" id="PF07962"/>
    </source>
</evidence>
<keyword evidence="5 7" id="KW-0539">Nucleus</keyword>
<dbReference type="InterPro" id="IPR040038">
    <property type="entry name" value="TIPIN/Csm3/Swi3"/>
</dbReference>
<evidence type="ECO:0000256" key="5">
    <source>
        <dbReference type="ARBA" id="ARBA00023242"/>
    </source>
</evidence>
<organism evidence="10 11">
    <name type="scientific">Zasmidium cellare ATCC 36951</name>
    <dbReference type="NCBI Taxonomy" id="1080233"/>
    <lineage>
        <taxon>Eukaryota</taxon>
        <taxon>Fungi</taxon>
        <taxon>Dikarya</taxon>
        <taxon>Ascomycota</taxon>
        <taxon>Pezizomycotina</taxon>
        <taxon>Dothideomycetes</taxon>
        <taxon>Dothideomycetidae</taxon>
        <taxon>Mycosphaerellales</taxon>
        <taxon>Mycosphaerellaceae</taxon>
        <taxon>Zasmidium</taxon>
    </lineage>
</organism>
<accession>A0A6A6CL90</accession>
<keyword evidence="4" id="KW-0236">DNA replication inhibitor</keyword>
<evidence type="ECO:0000256" key="7">
    <source>
        <dbReference type="RuleBase" id="RU366049"/>
    </source>
</evidence>
<proteinExistence type="inferred from homology"/>
<feature type="region of interest" description="Disordered" evidence="8">
    <location>
        <begin position="34"/>
        <end position="68"/>
    </location>
</feature>
<evidence type="ECO:0000256" key="6">
    <source>
        <dbReference type="ARBA" id="ARBA00023306"/>
    </source>
</evidence>
<feature type="region of interest" description="Disordered" evidence="8">
    <location>
        <begin position="153"/>
        <end position="180"/>
    </location>
</feature>
<dbReference type="RefSeq" id="XP_033668794.1">
    <property type="nucleotide sequence ID" value="XM_033812489.1"/>
</dbReference>
<dbReference type="GO" id="GO:0031297">
    <property type="term" value="P:replication fork processing"/>
    <property type="evidence" value="ECO:0007669"/>
    <property type="project" value="UniProtKB-UniRule"/>
</dbReference>
<dbReference type="GO" id="GO:0000076">
    <property type="term" value="P:DNA replication checkpoint signaling"/>
    <property type="evidence" value="ECO:0007669"/>
    <property type="project" value="UniProtKB-UniRule"/>
</dbReference>
<sequence>MPSAASPNPRAGSAQLDELDRLLDYDNAVEDFMRDIPIGNNDQNNQTTAEQPAVDDDQEVQVKKKRKPVPKLDENRLLSDQGIPRLRKITKTRLKFRGKGHEFSDISRLLNTYQLWLDDLYPRAKFRDALAMVEKVGHSKRMQVMRKAWLDDTKTGRRDNDHDVEMSGGLGDGGEDEGAQPSAEDLFQQMLRDEPDAQDSARKSPENDAPDEDELDALLGQNENSPANMPQPSQQKRSGPFDEDDSDEDELDAHLAQSTGKEEPPRSENPSGDSNDPDEDELDTLLAEETTETRKESNSLARGAQSATSGHENENDFAEEEEIMANMGGMW</sequence>
<evidence type="ECO:0000256" key="2">
    <source>
        <dbReference type="ARBA" id="ARBA00006075"/>
    </source>
</evidence>
<feature type="compositionally biased region" description="Basic and acidic residues" evidence="8">
    <location>
        <begin position="194"/>
        <end position="206"/>
    </location>
</feature>
<dbReference type="Pfam" id="PF07962">
    <property type="entry name" value="Swi3"/>
    <property type="match status" value="1"/>
</dbReference>
<dbReference type="PANTHER" id="PTHR13220">
    <property type="entry name" value="TIMELESS INTERACTING-RELATED"/>
    <property type="match status" value="1"/>
</dbReference>
<dbReference type="Proteomes" id="UP000799537">
    <property type="component" value="Unassembled WGS sequence"/>
</dbReference>
<dbReference type="EMBL" id="ML993592">
    <property type="protein sequence ID" value="KAF2167905.1"/>
    <property type="molecule type" value="Genomic_DNA"/>
</dbReference>
<name>A0A6A6CL90_ZASCE</name>
<feature type="compositionally biased region" description="Basic and acidic residues" evidence="8">
    <location>
        <begin position="153"/>
        <end position="165"/>
    </location>
</feature>
<evidence type="ECO:0000313" key="10">
    <source>
        <dbReference type="EMBL" id="KAF2167905.1"/>
    </source>
</evidence>
<dbReference type="GO" id="GO:0043111">
    <property type="term" value="P:replication fork arrest"/>
    <property type="evidence" value="ECO:0007669"/>
    <property type="project" value="TreeGrafter"/>
</dbReference>
<dbReference type="InterPro" id="IPR012923">
    <property type="entry name" value="Csm3"/>
</dbReference>
<protein>
    <recommendedName>
        <fullName evidence="7">Chromosome segregation in meiosis protein</fullName>
    </recommendedName>
</protein>
<keyword evidence="6 7" id="KW-0131">Cell cycle</keyword>
<feature type="region of interest" description="Disordered" evidence="8">
    <location>
        <begin position="194"/>
        <end position="331"/>
    </location>
</feature>
<dbReference type="AlphaFoldDB" id="A0A6A6CL90"/>
<evidence type="ECO:0000256" key="3">
    <source>
        <dbReference type="ARBA" id="ARBA00022763"/>
    </source>
</evidence>
<feature type="compositionally biased region" description="Polar residues" evidence="8">
    <location>
        <begin position="40"/>
        <end position="50"/>
    </location>
</feature>
<comment type="subcellular location">
    <subcellularLocation>
        <location evidence="1 7">Nucleus</location>
    </subcellularLocation>
</comment>
<feature type="compositionally biased region" description="Acidic residues" evidence="8">
    <location>
        <begin position="241"/>
        <end position="251"/>
    </location>
</feature>
<evidence type="ECO:0000313" key="11">
    <source>
        <dbReference type="Proteomes" id="UP000799537"/>
    </source>
</evidence>
<keyword evidence="3 7" id="KW-0227">DNA damage</keyword>
<dbReference type="OrthoDB" id="437078at2759"/>